<dbReference type="AlphaFoldDB" id="E7AD70"/>
<evidence type="ECO:0000256" key="1">
    <source>
        <dbReference type="SAM" id="Phobius"/>
    </source>
</evidence>
<evidence type="ECO:0000313" key="3">
    <source>
        <dbReference type="Proteomes" id="UP000007934"/>
    </source>
</evidence>
<dbReference type="HOGENOM" id="CLU_126487_0_0_7"/>
<keyword evidence="1" id="KW-0812">Transmembrane</keyword>
<evidence type="ECO:0000313" key="2">
    <source>
        <dbReference type="EMBL" id="CBY82335.1"/>
    </source>
</evidence>
<dbReference type="OrthoDB" id="5372783at2"/>
<dbReference type="STRING" id="936155.HFELIS_02510"/>
<organism evidence="2 3">
    <name type="scientific">Helicobacter felis (strain ATCC 49179 / CCUG 28539 / NCTC 12436 / CS1)</name>
    <dbReference type="NCBI Taxonomy" id="936155"/>
    <lineage>
        <taxon>Bacteria</taxon>
        <taxon>Pseudomonadati</taxon>
        <taxon>Campylobacterota</taxon>
        <taxon>Epsilonproteobacteria</taxon>
        <taxon>Campylobacterales</taxon>
        <taxon>Helicobacteraceae</taxon>
        <taxon>Helicobacter</taxon>
    </lineage>
</organism>
<gene>
    <name evidence="2" type="ordered locus">Hfelis_02510</name>
</gene>
<feature type="transmembrane region" description="Helical" evidence="1">
    <location>
        <begin position="21"/>
        <end position="39"/>
    </location>
</feature>
<accession>E7AD70</accession>
<dbReference type="RefSeq" id="WP_013468707.1">
    <property type="nucleotide sequence ID" value="NC_014810.2"/>
</dbReference>
<keyword evidence="1" id="KW-1133">Transmembrane helix</keyword>
<dbReference type="Proteomes" id="UP000007934">
    <property type="component" value="Chromosome"/>
</dbReference>
<dbReference type="EMBL" id="FQ670179">
    <property type="protein sequence ID" value="CBY82335.1"/>
    <property type="molecule type" value="Genomic_DNA"/>
</dbReference>
<keyword evidence="1" id="KW-0472">Membrane</keyword>
<dbReference type="KEGG" id="hfe:HFELIS_02510"/>
<keyword evidence="3" id="KW-1185">Reference proteome</keyword>
<reference evidence="2 3" key="1">
    <citation type="journal article" date="2011" name="Genome Biol. Evol.">
        <title>Comparative whole genome sequence analysis of the carcinogenic bacterial model pathogen Helicobacter felis.</title>
        <authorList>
            <person name="Arnold I.C."/>
            <person name="Zigova Z."/>
            <person name="Holden M."/>
            <person name="Lawley T.D."/>
            <person name="Rad R."/>
            <person name="Dougan G."/>
            <person name="Falkow S."/>
            <person name="Bentley S.D."/>
            <person name="Muller A."/>
        </authorList>
    </citation>
    <scope>NUCLEOTIDE SEQUENCE [LARGE SCALE GENOMIC DNA]</scope>
    <source>
        <strain evidence="3">ATCC 49179 / CCUG 28539 / NCTC 12436 / CS1</strain>
    </source>
</reference>
<name>E7AD70_HELFC</name>
<dbReference type="eggNOG" id="COG3166">
    <property type="taxonomic scope" value="Bacteria"/>
</dbReference>
<sequence>MRYSYSKPGTKRMVSLHTKVWVFYMLAAVCLSAWAGYFLQKTTSTFSQESAVAQMQNSIYGHEIARLKVKQENIKKQLEDVAYRVVYNTNIKSAIKGILQIIPDSITIQSITIDHSSLVIKGMVSSKEAFRLSLLPRLRSIFENNQINFYPAGNAWRFVSSSSSSTSFVEKRRD</sequence>
<dbReference type="GeneID" id="36134879"/>
<proteinExistence type="predicted"/>
<protein>
    <submittedName>
        <fullName evidence="2">Membrane protein</fullName>
    </submittedName>
</protein>